<gene>
    <name evidence="1" type="ORF">ACFQ3L_10475</name>
</gene>
<protein>
    <submittedName>
        <fullName evidence="1">HAD family hydrolase</fullName>
        <ecNumber evidence="1">3.1.3.-</ecNumber>
    </submittedName>
</protein>
<keyword evidence="1" id="KW-0378">Hydrolase</keyword>
<organism evidence="1 2">
    <name type="scientific">Lacticaseibacillus jixianensis</name>
    <dbReference type="NCBI Taxonomy" id="2486012"/>
    <lineage>
        <taxon>Bacteria</taxon>
        <taxon>Bacillati</taxon>
        <taxon>Bacillota</taxon>
        <taxon>Bacilli</taxon>
        <taxon>Lactobacillales</taxon>
        <taxon>Lactobacillaceae</taxon>
        <taxon>Lacticaseibacillus</taxon>
    </lineage>
</organism>
<accession>A0ABW4BCR4</accession>
<dbReference type="RefSeq" id="WP_125585047.1">
    <property type="nucleotide sequence ID" value="NZ_JBHTMO010000038.1"/>
</dbReference>
<proteinExistence type="predicted"/>
<dbReference type="PANTHER" id="PTHR10000:SF8">
    <property type="entry name" value="HAD SUPERFAMILY HYDROLASE-LIKE, TYPE 3"/>
    <property type="match status" value="1"/>
</dbReference>
<dbReference type="PANTHER" id="PTHR10000">
    <property type="entry name" value="PHOSPHOSERINE PHOSPHATASE"/>
    <property type="match status" value="1"/>
</dbReference>
<dbReference type="EC" id="3.1.3.-" evidence="1"/>
<dbReference type="InterPro" id="IPR036412">
    <property type="entry name" value="HAD-like_sf"/>
</dbReference>
<keyword evidence="2" id="KW-1185">Reference proteome</keyword>
<evidence type="ECO:0000313" key="1">
    <source>
        <dbReference type="EMBL" id="MFD1393990.1"/>
    </source>
</evidence>
<dbReference type="PROSITE" id="PS01229">
    <property type="entry name" value="COF_2"/>
    <property type="match status" value="1"/>
</dbReference>
<dbReference type="Proteomes" id="UP001597249">
    <property type="component" value="Unassembled WGS sequence"/>
</dbReference>
<reference evidence="2" key="1">
    <citation type="journal article" date="2019" name="Int. J. Syst. Evol. Microbiol.">
        <title>The Global Catalogue of Microorganisms (GCM) 10K type strain sequencing project: providing services to taxonomists for standard genome sequencing and annotation.</title>
        <authorList>
            <consortium name="The Broad Institute Genomics Platform"/>
            <consortium name="The Broad Institute Genome Sequencing Center for Infectious Disease"/>
            <person name="Wu L."/>
            <person name="Ma J."/>
        </authorList>
    </citation>
    <scope>NUCLEOTIDE SEQUENCE [LARGE SCALE GENOMIC DNA]</scope>
    <source>
        <strain evidence="2">CCM 8911</strain>
    </source>
</reference>
<sequence>METRRIQLIASDLDHTLLDAKGRVPRATMSRLAALAALGIPFVPISGRDLPTMQALFPNQAWLVAANGAVIAHAGRPAQARLLAANQVQALLAAASAAAAVPVLCRLWQVEVLDGDAARVAELRQFFRVVRVVPRFTQLTDVTKVTLLVPPVRRRLVQATLEAKMGAAVQITAGEANALGITAAAVDKAAALTTLCHELAVPLSAVLAFGDAQNDAGMLRLAGVGMRMQDGDPALAAQTALIAPPNAEDGVGQVLGCLLEGHGRLAIKGG</sequence>
<comment type="caution">
    <text evidence="1">The sequence shown here is derived from an EMBL/GenBank/DDBJ whole genome shotgun (WGS) entry which is preliminary data.</text>
</comment>
<dbReference type="Gene3D" id="3.30.1240.10">
    <property type="match status" value="1"/>
</dbReference>
<dbReference type="InterPro" id="IPR006379">
    <property type="entry name" value="HAD-SF_hydro_IIB"/>
</dbReference>
<dbReference type="SUPFAM" id="SSF56784">
    <property type="entry name" value="HAD-like"/>
    <property type="match status" value="1"/>
</dbReference>
<evidence type="ECO:0000313" key="2">
    <source>
        <dbReference type="Proteomes" id="UP001597249"/>
    </source>
</evidence>
<dbReference type="InterPro" id="IPR023214">
    <property type="entry name" value="HAD_sf"/>
</dbReference>
<dbReference type="Pfam" id="PF08282">
    <property type="entry name" value="Hydrolase_3"/>
    <property type="match status" value="1"/>
</dbReference>
<dbReference type="GO" id="GO:0016787">
    <property type="term" value="F:hydrolase activity"/>
    <property type="evidence" value="ECO:0007669"/>
    <property type="project" value="UniProtKB-KW"/>
</dbReference>
<dbReference type="EMBL" id="JBHTMO010000038">
    <property type="protein sequence ID" value="MFD1393990.1"/>
    <property type="molecule type" value="Genomic_DNA"/>
</dbReference>
<dbReference type="Gene3D" id="3.40.50.1000">
    <property type="entry name" value="HAD superfamily/HAD-like"/>
    <property type="match status" value="1"/>
</dbReference>
<dbReference type="NCBIfam" id="TIGR01484">
    <property type="entry name" value="HAD-SF-IIB"/>
    <property type="match status" value="1"/>
</dbReference>
<name>A0ABW4BCR4_9LACO</name>